<name>A0A7S3AT75_9EUKA</name>
<protein>
    <submittedName>
        <fullName evidence="3">Uncharacterized protein</fullName>
    </submittedName>
</protein>
<organism evidence="3">
    <name type="scientific">Haptolina ericina</name>
    <dbReference type="NCBI Taxonomy" id="156174"/>
    <lineage>
        <taxon>Eukaryota</taxon>
        <taxon>Haptista</taxon>
        <taxon>Haptophyta</taxon>
        <taxon>Prymnesiophyceae</taxon>
        <taxon>Prymnesiales</taxon>
        <taxon>Prymnesiaceae</taxon>
        <taxon>Haptolina</taxon>
    </lineage>
</organism>
<keyword evidence="2" id="KW-1133">Transmembrane helix</keyword>
<proteinExistence type="predicted"/>
<feature type="transmembrane region" description="Helical" evidence="2">
    <location>
        <begin position="220"/>
        <end position="243"/>
    </location>
</feature>
<gene>
    <name evidence="3" type="ORF">HERI1096_LOCUS15365</name>
</gene>
<reference evidence="3" key="1">
    <citation type="submission" date="2021-01" db="EMBL/GenBank/DDBJ databases">
        <authorList>
            <person name="Corre E."/>
            <person name="Pelletier E."/>
            <person name="Niang G."/>
            <person name="Scheremetjew M."/>
            <person name="Finn R."/>
            <person name="Kale V."/>
            <person name="Holt S."/>
            <person name="Cochrane G."/>
            <person name="Meng A."/>
            <person name="Brown T."/>
            <person name="Cohen L."/>
        </authorList>
    </citation>
    <scope>NUCLEOTIDE SEQUENCE</scope>
    <source>
        <strain evidence="3">CCMP281</strain>
    </source>
</reference>
<keyword evidence="2" id="KW-0472">Membrane</keyword>
<evidence type="ECO:0000256" key="2">
    <source>
        <dbReference type="SAM" id="Phobius"/>
    </source>
</evidence>
<feature type="region of interest" description="Disordered" evidence="1">
    <location>
        <begin position="187"/>
        <end position="212"/>
    </location>
</feature>
<evidence type="ECO:0000256" key="1">
    <source>
        <dbReference type="SAM" id="MobiDB-lite"/>
    </source>
</evidence>
<sequence>MGDIVSALDTAAGGGALSSISSADVVNTMYMVLGGVFGPKSLCSSASCKAFTGDIMGIVNAAGTDVHDLDTLVLTQVAETKWCPDEAGVVGFALTQTFTLEYASVETFTEAKQEDFKQALVREINAGVSKGARLSTSAISLKITLASINVEVTIRTAQPALHDAAKSKMGAMASLTPTKLTTMLGVPVSKSPTEPVQSTIAASGGDGSGNGSGGSSNTGMIIGAVCGGVGLVVLLALVAALIAKNKKAPRAQTNAGSVVQVVSNKPMMENHDDFQLKGNAHNGAV</sequence>
<dbReference type="AlphaFoldDB" id="A0A7S3AT75"/>
<evidence type="ECO:0000313" key="3">
    <source>
        <dbReference type="EMBL" id="CAE0114680.1"/>
    </source>
</evidence>
<dbReference type="EMBL" id="HBHX01027481">
    <property type="protein sequence ID" value="CAE0114680.1"/>
    <property type="molecule type" value="Transcribed_RNA"/>
</dbReference>
<keyword evidence="2" id="KW-0812">Transmembrane</keyword>
<accession>A0A7S3AT75</accession>
<feature type="compositionally biased region" description="Polar residues" evidence="1">
    <location>
        <begin position="190"/>
        <end position="201"/>
    </location>
</feature>